<dbReference type="CTD" id="36345704"/>
<dbReference type="Pfam" id="PF21884">
    <property type="entry name" value="ZUO1-like_ZHD"/>
    <property type="match status" value="1"/>
</dbReference>
<dbReference type="SMART" id="SM00451">
    <property type="entry name" value="ZnF_U1"/>
    <property type="match status" value="1"/>
</dbReference>
<feature type="domain" description="J" evidence="5">
    <location>
        <begin position="3"/>
        <end position="67"/>
    </location>
</feature>
<dbReference type="EMBL" id="APAU02000181">
    <property type="protein sequence ID" value="EUB55159.1"/>
    <property type="molecule type" value="Genomic_DNA"/>
</dbReference>
<dbReference type="InterPro" id="IPR054076">
    <property type="entry name" value="ZUO1-like_ZHD"/>
</dbReference>
<dbReference type="RefSeq" id="XP_024346355.1">
    <property type="nucleotide sequence ID" value="XM_024499238.1"/>
</dbReference>
<dbReference type="InterPro" id="IPR022755">
    <property type="entry name" value="Znf_C2H2_jaz"/>
</dbReference>
<feature type="compositionally biased region" description="Basic and acidic residues" evidence="4">
    <location>
        <begin position="409"/>
        <end position="439"/>
    </location>
</feature>
<feature type="region of interest" description="Disordered" evidence="4">
    <location>
        <begin position="126"/>
        <end position="147"/>
    </location>
</feature>
<dbReference type="Gene3D" id="3.30.160.60">
    <property type="entry name" value="Classic Zinc Finger"/>
    <property type="match status" value="1"/>
</dbReference>
<dbReference type="InterPro" id="IPR003604">
    <property type="entry name" value="Matrin/U1-like-C_Znf_C2H2"/>
</dbReference>
<dbReference type="GeneID" id="36345704"/>
<evidence type="ECO:0000256" key="1">
    <source>
        <dbReference type="ARBA" id="ARBA00022723"/>
    </source>
</evidence>
<dbReference type="Proteomes" id="UP000019149">
    <property type="component" value="Unassembled WGS sequence"/>
</dbReference>
<dbReference type="OrthoDB" id="552049at2759"/>
<dbReference type="InterPro" id="IPR013087">
    <property type="entry name" value="Znf_C2H2_type"/>
</dbReference>
<dbReference type="InterPro" id="IPR051964">
    <property type="entry name" value="Chaperone_stress_response"/>
</dbReference>
<dbReference type="CDD" id="cd06257">
    <property type="entry name" value="DnaJ"/>
    <property type="match status" value="1"/>
</dbReference>
<gene>
    <name evidence="6" type="ORF">EGR_09989</name>
</gene>
<feature type="region of interest" description="Disordered" evidence="4">
    <location>
        <begin position="294"/>
        <end position="320"/>
    </location>
</feature>
<evidence type="ECO:0000256" key="2">
    <source>
        <dbReference type="ARBA" id="ARBA00022771"/>
    </source>
</evidence>
<protein>
    <submittedName>
        <fullName evidence="6">DnaJ subfamily C member protein</fullName>
    </submittedName>
</protein>
<dbReference type="GO" id="GO:0005737">
    <property type="term" value="C:cytoplasm"/>
    <property type="evidence" value="ECO:0007669"/>
    <property type="project" value="TreeGrafter"/>
</dbReference>
<dbReference type="Pfam" id="PF12171">
    <property type="entry name" value="zf-C2H2_jaz"/>
    <property type="match status" value="1"/>
</dbReference>
<proteinExistence type="predicted"/>
<dbReference type="OMA" id="RANHEES"/>
<reference evidence="6 7" key="1">
    <citation type="journal article" date="2013" name="Nat. Genet.">
        <title>The genome of the hydatid tapeworm Echinococcus granulosus.</title>
        <authorList>
            <person name="Zheng H."/>
            <person name="Zhang W."/>
            <person name="Zhang L."/>
            <person name="Zhang Z."/>
            <person name="Li J."/>
            <person name="Lu G."/>
            <person name="Zhu Y."/>
            <person name="Wang Y."/>
            <person name="Huang Y."/>
            <person name="Liu J."/>
            <person name="Kang H."/>
            <person name="Chen J."/>
            <person name="Wang L."/>
            <person name="Chen A."/>
            <person name="Yu S."/>
            <person name="Gao Z."/>
            <person name="Jin L."/>
            <person name="Gu W."/>
            <person name="Wang Z."/>
            <person name="Zhao L."/>
            <person name="Shi B."/>
            <person name="Wen H."/>
            <person name="Lin R."/>
            <person name="Jones M.K."/>
            <person name="Brejova B."/>
            <person name="Vinar T."/>
            <person name="Zhao G."/>
            <person name="McManus D.P."/>
            <person name="Chen Z."/>
            <person name="Zhou Y."/>
            <person name="Wang S."/>
        </authorList>
    </citation>
    <scope>NUCLEOTIDE SEQUENCE [LARGE SCALE GENOMIC DNA]</scope>
</reference>
<sequence length="508" mass="58409">MRCFYEVLGVERTADLTELRKGYYKESLKWHPDKNPTEEATSKFQEIQEAYRVLSDAQERAWYDRHRDQILRGGQGGVAGDYKEERLDVFQFFSRSCFEDFDDGPKGFYTVFRHAFEEIAAEERRASGEYSTSSSEESASFPTFGKSDSDYDSVVRSFYTFWEGFATRKSYSWVERYDTRRLSSRIERRAAETENRKAREAAKKERNEEVRQLVAYVRRRDKRLEAQRERLAAAAKHAHVRNQEQANKTRQKNAADLERAWAHEMATGGLAAQWADEFEAELARIEAEIEGKNGRKSGVLTTDGTDSSNGDTNEEEEDDDNEMYCIACDKSFASLAAKRNHEASKKHKKQVELLREVLLEEERLAAVEAGSEIEEQIDKEFSESEAGIRPVDAVKLTKRAKRSLIRQQRANEKAEKEVVLPEAPKNEGNDKNEVVKEATETDLPNKPNRKDKTKAPPPPLPNNPPNVCLICMEEFPSRNKLFNHIEMMGHAAIRAAPQTVSRRSKRKR</sequence>
<dbReference type="PANTHER" id="PTHR44029:SF1">
    <property type="entry name" value="DNAJ HOMOLOG SUBFAMILY C MEMBER 21"/>
    <property type="match status" value="1"/>
</dbReference>
<organism evidence="6 7">
    <name type="scientific">Echinococcus granulosus</name>
    <name type="common">Hydatid tapeworm</name>
    <dbReference type="NCBI Taxonomy" id="6210"/>
    <lineage>
        <taxon>Eukaryota</taxon>
        <taxon>Metazoa</taxon>
        <taxon>Spiralia</taxon>
        <taxon>Lophotrochozoa</taxon>
        <taxon>Platyhelminthes</taxon>
        <taxon>Cestoda</taxon>
        <taxon>Eucestoda</taxon>
        <taxon>Cyclophyllidea</taxon>
        <taxon>Taeniidae</taxon>
        <taxon>Echinococcus</taxon>
        <taxon>Echinococcus granulosus group</taxon>
    </lineage>
</organism>
<evidence type="ECO:0000256" key="4">
    <source>
        <dbReference type="SAM" id="MobiDB-lite"/>
    </source>
</evidence>
<dbReference type="PROSITE" id="PS00028">
    <property type="entry name" value="ZINC_FINGER_C2H2_1"/>
    <property type="match status" value="2"/>
</dbReference>
<dbReference type="Pfam" id="PF00226">
    <property type="entry name" value="DnaJ"/>
    <property type="match status" value="1"/>
</dbReference>
<feature type="compositionally biased region" description="Pro residues" evidence="4">
    <location>
        <begin position="455"/>
        <end position="464"/>
    </location>
</feature>
<accession>W6UP19</accession>
<evidence type="ECO:0000313" key="6">
    <source>
        <dbReference type="EMBL" id="EUB55159.1"/>
    </source>
</evidence>
<keyword evidence="3" id="KW-0862">Zinc</keyword>
<dbReference type="GO" id="GO:0003676">
    <property type="term" value="F:nucleic acid binding"/>
    <property type="evidence" value="ECO:0007669"/>
    <property type="project" value="InterPro"/>
</dbReference>
<feature type="region of interest" description="Disordered" evidence="4">
    <location>
        <begin position="407"/>
        <end position="464"/>
    </location>
</feature>
<dbReference type="SUPFAM" id="SSF46565">
    <property type="entry name" value="Chaperone J-domain"/>
    <property type="match status" value="1"/>
</dbReference>
<dbReference type="KEGG" id="egl:EGR_09989"/>
<dbReference type="GO" id="GO:0008270">
    <property type="term" value="F:zinc ion binding"/>
    <property type="evidence" value="ECO:0007669"/>
    <property type="project" value="UniProtKB-KW"/>
</dbReference>
<dbReference type="InterPro" id="IPR036869">
    <property type="entry name" value="J_dom_sf"/>
</dbReference>
<evidence type="ECO:0000313" key="7">
    <source>
        <dbReference type="Proteomes" id="UP000019149"/>
    </source>
</evidence>
<dbReference type="PRINTS" id="PR00625">
    <property type="entry name" value="JDOMAIN"/>
</dbReference>
<dbReference type="SUPFAM" id="SSF57667">
    <property type="entry name" value="beta-beta-alpha zinc fingers"/>
    <property type="match status" value="1"/>
</dbReference>
<dbReference type="STRING" id="6210.W6UP19"/>
<dbReference type="Gene3D" id="1.10.287.110">
    <property type="entry name" value="DnaJ domain"/>
    <property type="match status" value="1"/>
</dbReference>
<feature type="region of interest" description="Disordered" evidence="4">
    <location>
        <begin position="235"/>
        <end position="254"/>
    </location>
</feature>
<evidence type="ECO:0000259" key="5">
    <source>
        <dbReference type="PROSITE" id="PS50076"/>
    </source>
</evidence>
<dbReference type="AlphaFoldDB" id="W6UP19"/>
<keyword evidence="1" id="KW-0479">Metal-binding</keyword>
<evidence type="ECO:0000256" key="3">
    <source>
        <dbReference type="ARBA" id="ARBA00022833"/>
    </source>
</evidence>
<keyword evidence="2" id="KW-0863">Zinc-finger</keyword>
<name>W6UP19_ECHGR</name>
<feature type="compositionally biased region" description="Low complexity" evidence="4">
    <location>
        <begin position="128"/>
        <end position="140"/>
    </location>
</feature>
<comment type="caution">
    <text evidence="6">The sequence shown here is derived from an EMBL/GenBank/DDBJ whole genome shotgun (WGS) entry which is preliminary data.</text>
</comment>
<dbReference type="InterPro" id="IPR036236">
    <property type="entry name" value="Znf_C2H2_sf"/>
</dbReference>
<dbReference type="InterPro" id="IPR001623">
    <property type="entry name" value="DnaJ_domain"/>
</dbReference>
<dbReference type="PANTHER" id="PTHR44029">
    <property type="entry name" value="DNAJ HOMOLOG SUBFAMILY C MEMBER 21"/>
    <property type="match status" value="1"/>
</dbReference>
<feature type="compositionally biased region" description="Low complexity" evidence="4">
    <location>
        <begin position="301"/>
        <end position="311"/>
    </location>
</feature>
<dbReference type="PROSITE" id="PS50076">
    <property type="entry name" value="DNAJ_2"/>
    <property type="match status" value="1"/>
</dbReference>
<keyword evidence="7" id="KW-1185">Reference proteome</keyword>
<dbReference type="SMART" id="SM00271">
    <property type="entry name" value="DnaJ"/>
    <property type="match status" value="1"/>
</dbReference>